<evidence type="ECO:0000313" key="2">
    <source>
        <dbReference type="EMBL" id="CAF4083189.1"/>
    </source>
</evidence>
<sequence>MLSYSLEFSYKHVKFTSTFDFFLSQNSSCLLSLTNTFNTILIHINETFSADEKFRFTYRWSNYNQDQLLLWLHWPPMRTCLNLYSNEINQRQNRSSESLFNFVRCSSVDTAIHSSSRELFIREQEAVSFWLDLQYDSSINRRSFDKSIIARRLVSFEIAKNSSVCSQKFQNWILNYQQWHENISFLISNRSITVEKQLERIVELDIRFLIYEKPSSGIADRIVHFITTFLIAILTNRLFIFDKDWPLFIDYMQSSLNYQSEFVIPWFSQLNFTKSLPLNIQNKLTTKKYSFSFDRHTKDYNYDKNFPERILIFNGHTGSVIHIIKSNSSIYRKLLTIDLEMNPENIFGCLYSSLFTYRLSAFIESFSLNLPNDQLGHSSQQILQTLLSPRFFPIGIQIRVSDETMIRTDRVSDEKMIINRFHSFFQCSQDLISTNERVLRKTNQLPIIFLLSDDLRVRQAALKHSQLSLEQLQSSENYSPWNTSRLNIVANANPVLHISHTNHQKLAFQLGIIDSFLFTLCEQRIISSKSGYGRFSVFASLKQRNIYPLVPGKQYFCHNQSVSLAAAAYEWSGI</sequence>
<evidence type="ECO:0000313" key="4">
    <source>
        <dbReference type="Proteomes" id="UP000663866"/>
    </source>
</evidence>
<gene>
    <name evidence="2" type="ORF">OVN521_LOCUS19899</name>
    <name evidence="1" type="ORF">WKI299_LOCUS19320</name>
</gene>
<accession>A0A816TD65</accession>
<dbReference type="Proteomes" id="UP000663856">
    <property type="component" value="Unassembled WGS sequence"/>
</dbReference>
<dbReference type="EMBL" id="CAJNRF010008036">
    <property type="protein sequence ID" value="CAF2096787.1"/>
    <property type="molecule type" value="Genomic_DNA"/>
</dbReference>
<proteinExistence type="predicted"/>
<evidence type="ECO:0000313" key="1">
    <source>
        <dbReference type="EMBL" id="CAF2096787.1"/>
    </source>
</evidence>
<dbReference type="EMBL" id="CAJOBG010003839">
    <property type="protein sequence ID" value="CAF4083189.1"/>
    <property type="molecule type" value="Genomic_DNA"/>
</dbReference>
<comment type="caution">
    <text evidence="1">The sequence shown here is derived from an EMBL/GenBank/DDBJ whole genome shotgun (WGS) entry which is preliminary data.</text>
</comment>
<organism evidence="1 3">
    <name type="scientific">Rotaria magnacalcarata</name>
    <dbReference type="NCBI Taxonomy" id="392030"/>
    <lineage>
        <taxon>Eukaryota</taxon>
        <taxon>Metazoa</taxon>
        <taxon>Spiralia</taxon>
        <taxon>Gnathifera</taxon>
        <taxon>Rotifera</taxon>
        <taxon>Eurotatoria</taxon>
        <taxon>Bdelloidea</taxon>
        <taxon>Philodinida</taxon>
        <taxon>Philodinidae</taxon>
        <taxon>Rotaria</taxon>
    </lineage>
</organism>
<reference evidence="1" key="1">
    <citation type="submission" date="2021-02" db="EMBL/GenBank/DDBJ databases">
        <authorList>
            <person name="Nowell W R."/>
        </authorList>
    </citation>
    <scope>NUCLEOTIDE SEQUENCE</scope>
</reference>
<dbReference type="AlphaFoldDB" id="A0A816TD65"/>
<dbReference type="Proteomes" id="UP000663866">
    <property type="component" value="Unassembled WGS sequence"/>
</dbReference>
<protein>
    <submittedName>
        <fullName evidence="1">Uncharacterized protein</fullName>
    </submittedName>
</protein>
<evidence type="ECO:0000313" key="3">
    <source>
        <dbReference type="Proteomes" id="UP000663856"/>
    </source>
</evidence>
<name>A0A816TD65_9BILA</name>
<keyword evidence="4" id="KW-1185">Reference proteome</keyword>